<dbReference type="GO" id="GO:0004550">
    <property type="term" value="F:nucleoside diphosphate kinase activity"/>
    <property type="evidence" value="ECO:0007669"/>
    <property type="project" value="TreeGrafter"/>
</dbReference>
<feature type="domain" description="Thymidylate kinase-like" evidence="5">
    <location>
        <begin position="84"/>
        <end position="179"/>
    </location>
</feature>
<sequence>MLIVLTGIDGSGKTTAARALVDSARTNGRKALLLSNHAARRRMSLLSERFGGRLPPRVADFIETGVRLFNVLVNHARAQRFDGLVVMDRHLHCQLALRHASGLQRGWLIPWLLEKLPSPDVHVHFDVDPRLAHQRVTARGTDNESLADLEAFRSAYRSLPEFDDFVVVDANGAPGDVVAQLNRAIAASEPTHHPTTGQITSS</sequence>
<evidence type="ECO:0000256" key="1">
    <source>
        <dbReference type="ARBA" id="ARBA00009776"/>
    </source>
</evidence>
<dbReference type="Pfam" id="PF02223">
    <property type="entry name" value="Thymidylate_kin"/>
    <property type="match status" value="1"/>
</dbReference>
<evidence type="ECO:0000259" key="5">
    <source>
        <dbReference type="Pfam" id="PF02223"/>
    </source>
</evidence>
<dbReference type="GO" id="GO:0006227">
    <property type="term" value="P:dUDP biosynthetic process"/>
    <property type="evidence" value="ECO:0007669"/>
    <property type="project" value="TreeGrafter"/>
</dbReference>
<dbReference type="PANTHER" id="PTHR10344">
    <property type="entry name" value="THYMIDYLATE KINASE"/>
    <property type="match status" value="1"/>
</dbReference>
<dbReference type="EMBL" id="VNFK01000005">
    <property type="protein sequence ID" value="TVU64131.1"/>
    <property type="molecule type" value="Genomic_DNA"/>
</dbReference>
<protein>
    <recommendedName>
        <fullName evidence="2">Thymidylate kinase</fullName>
    </recommendedName>
</protein>
<keyword evidence="4" id="KW-0067">ATP-binding</keyword>
<dbReference type="InterPro" id="IPR027417">
    <property type="entry name" value="P-loop_NTPase"/>
</dbReference>
<dbReference type="GO" id="GO:0005737">
    <property type="term" value="C:cytoplasm"/>
    <property type="evidence" value="ECO:0007669"/>
    <property type="project" value="TreeGrafter"/>
</dbReference>
<accession>A0A558H4V8</accession>
<evidence type="ECO:0000256" key="4">
    <source>
        <dbReference type="ARBA" id="ARBA00022840"/>
    </source>
</evidence>
<dbReference type="GO" id="GO:0006235">
    <property type="term" value="P:dTTP biosynthetic process"/>
    <property type="evidence" value="ECO:0007669"/>
    <property type="project" value="TreeGrafter"/>
</dbReference>
<evidence type="ECO:0000313" key="7">
    <source>
        <dbReference type="Proteomes" id="UP000316500"/>
    </source>
</evidence>
<dbReference type="Gene3D" id="3.40.50.300">
    <property type="entry name" value="P-loop containing nucleotide triphosphate hydrolases"/>
    <property type="match status" value="1"/>
</dbReference>
<reference evidence="6 7" key="1">
    <citation type="submission" date="2019-07" db="EMBL/GenBank/DDBJ databases">
        <title>Diversity of Bacteria from Kongsfjorden, Arctic.</title>
        <authorList>
            <person name="Yu Y."/>
        </authorList>
    </citation>
    <scope>NUCLEOTIDE SEQUENCE [LARGE SCALE GENOMIC DNA]</scope>
    <source>
        <strain evidence="6 7">SM1928</strain>
    </source>
</reference>
<dbReference type="OrthoDB" id="3363468at2"/>
<dbReference type="AlphaFoldDB" id="A0A558H4V8"/>
<dbReference type="PANTHER" id="PTHR10344:SF4">
    <property type="entry name" value="UMP-CMP KINASE 2, MITOCHONDRIAL"/>
    <property type="match status" value="1"/>
</dbReference>
<dbReference type="SUPFAM" id="SSF52540">
    <property type="entry name" value="P-loop containing nucleoside triphosphate hydrolases"/>
    <property type="match status" value="1"/>
</dbReference>
<evidence type="ECO:0000256" key="2">
    <source>
        <dbReference type="ARBA" id="ARBA00017144"/>
    </source>
</evidence>
<evidence type="ECO:0000313" key="6">
    <source>
        <dbReference type="EMBL" id="TVU64131.1"/>
    </source>
</evidence>
<dbReference type="GO" id="GO:0005524">
    <property type="term" value="F:ATP binding"/>
    <property type="evidence" value="ECO:0007669"/>
    <property type="project" value="UniProtKB-KW"/>
</dbReference>
<dbReference type="RefSeq" id="WP_144649425.1">
    <property type="nucleotide sequence ID" value="NZ_VNFK01000005.1"/>
</dbReference>
<comment type="caution">
    <text evidence="6">The sequence shown here is derived from an EMBL/GenBank/DDBJ whole genome shotgun (WGS) entry which is preliminary data.</text>
</comment>
<keyword evidence="3" id="KW-0547">Nucleotide-binding</keyword>
<evidence type="ECO:0000256" key="3">
    <source>
        <dbReference type="ARBA" id="ARBA00022741"/>
    </source>
</evidence>
<name>A0A558H4V8_PAENT</name>
<comment type="similarity">
    <text evidence="1">Belongs to the thymidylate kinase family.</text>
</comment>
<organism evidence="6 7">
    <name type="scientific">Paenarthrobacter nitroguajacolicus</name>
    <name type="common">Arthrobacter nitroguajacolicus</name>
    <dbReference type="NCBI Taxonomy" id="211146"/>
    <lineage>
        <taxon>Bacteria</taxon>
        <taxon>Bacillati</taxon>
        <taxon>Actinomycetota</taxon>
        <taxon>Actinomycetes</taxon>
        <taxon>Micrococcales</taxon>
        <taxon>Micrococcaceae</taxon>
        <taxon>Paenarthrobacter</taxon>
    </lineage>
</organism>
<dbReference type="Proteomes" id="UP000316500">
    <property type="component" value="Unassembled WGS sequence"/>
</dbReference>
<proteinExistence type="inferred from homology"/>
<dbReference type="GO" id="GO:0006233">
    <property type="term" value="P:dTDP biosynthetic process"/>
    <property type="evidence" value="ECO:0007669"/>
    <property type="project" value="TreeGrafter"/>
</dbReference>
<gene>
    <name evidence="6" type="ORF">FQP90_09105</name>
</gene>
<dbReference type="GO" id="GO:0004798">
    <property type="term" value="F:dTMP kinase activity"/>
    <property type="evidence" value="ECO:0007669"/>
    <property type="project" value="TreeGrafter"/>
</dbReference>
<dbReference type="InterPro" id="IPR039430">
    <property type="entry name" value="Thymidylate_kin-like_dom"/>
</dbReference>